<evidence type="ECO:0000256" key="1">
    <source>
        <dbReference type="ARBA" id="ARBA00004651"/>
    </source>
</evidence>
<evidence type="ECO:0000313" key="13">
    <source>
        <dbReference type="Proteomes" id="UP000011087"/>
    </source>
</evidence>
<dbReference type="KEGG" id="gtt:GUITHDRAFT_144023"/>
<dbReference type="Proteomes" id="UP000011087">
    <property type="component" value="Unassembled WGS sequence"/>
</dbReference>
<protein>
    <submittedName>
        <fullName evidence="11 12">Uncharacterized protein</fullName>
    </submittedName>
</protein>
<reference evidence="12" key="3">
    <citation type="submission" date="2015-06" db="UniProtKB">
        <authorList>
            <consortium name="EnsemblProtists"/>
        </authorList>
    </citation>
    <scope>IDENTIFICATION</scope>
</reference>
<dbReference type="EMBL" id="JH993046">
    <property type="protein sequence ID" value="EKX38621.1"/>
    <property type="molecule type" value="Genomic_DNA"/>
</dbReference>
<dbReference type="PANTHER" id="PTHR10582">
    <property type="entry name" value="TRANSIENT RECEPTOR POTENTIAL ION CHANNEL PROTEIN"/>
    <property type="match status" value="1"/>
</dbReference>
<evidence type="ECO:0000313" key="11">
    <source>
        <dbReference type="EMBL" id="EKX38621.1"/>
    </source>
</evidence>
<feature type="transmembrane region" description="Helical" evidence="10">
    <location>
        <begin position="575"/>
        <end position="597"/>
    </location>
</feature>
<dbReference type="PaxDb" id="55529-EKX38621"/>
<evidence type="ECO:0000256" key="3">
    <source>
        <dbReference type="ARBA" id="ARBA00022475"/>
    </source>
</evidence>
<feature type="transmembrane region" description="Helical" evidence="10">
    <location>
        <begin position="646"/>
        <end position="663"/>
    </location>
</feature>
<dbReference type="RefSeq" id="XP_005825601.1">
    <property type="nucleotide sequence ID" value="XM_005825544.1"/>
</dbReference>
<dbReference type="HOGENOM" id="CLU_276017_0_0_1"/>
<evidence type="ECO:0000256" key="7">
    <source>
        <dbReference type="ARBA" id="ARBA00023065"/>
    </source>
</evidence>
<reference evidence="13" key="2">
    <citation type="submission" date="2012-11" db="EMBL/GenBank/DDBJ databases">
        <authorList>
            <person name="Kuo A."/>
            <person name="Curtis B.A."/>
            <person name="Tanifuji G."/>
            <person name="Burki F."/>
            <person name="Gruber A."/>
            <person name="Irimia M."/>
            <person name="Maruyama S."/>
            <person name="Arias M.C."/>
            <person name="Ball S.G."/>
            <person name="Gile G.H."/>
            <person name="Hirakawa Y."/>
            <person name="Hopkins J.F."/>
            <person name="Rensing S.A."/>
            <person name="Schmutz J."/>
            <person name="Symeonidi A."/>
            <person name="Elias M."/>
            <person name="Eveleigh R.J."/>
            <person name="Herman E.K."/>
            <person name="Klute M.J."/>
            <person name="Nakayama T."/>
            <person name="Obornik M."/>
            <person name="Reyes-Prieto A."/>
            <person name="Armbrust E.V."/>
            <person name="Aves S.J."/>
            <person name="Beiko R.G."/>
            <person name="Coutinho P."/>
            <person name="Dacks J.B."/>
            <person name="Durnford D.G."/>
            <person name="Fast N.M."/>
            <person name="Green B.R."/>
            <person name="Grisdale C."/>
            <person name="Hempe F."/>
            <person name="Henrissat B."/>
            <person name="Hoppner M.P."/>
            <person name="Ishida K.-I."/>
            <person name="Kim E."/>
            <person name="Koreny L."/>
            <person name="Kroth P.G."/>
            <person name="Liu Y."/>
            <person name="Malik S.-B."/>
            <person name="Maier U.G."/>
            <person name="McRose D."/>
            <person name="Mock T."/>
            <person name="Neilson J.A."/>
            <person name="Onodera N.T."/>
            <person name="Poole A.M."/>
            <person name="Pritham E.J."/>
            <person name="Richards T.A."/>
            <person name="Rocap G."/>
            <person name="Roy S.W."/>
            <person name="Sarai C."/>
            <person name="Schaack S."/>
            <person name="Shirato S."/>
            <person name="Slamovits C.H."/>
            <person name="Spencer D.F."/>
            <person name="Suzuki S."/>
            <person name="Worden A.Z."/>
            <person name="Zauner S."/>
            <person name="Barry K."/>
            <person name="Bell C."/>
            <person name="Bharti A.K."/>
            <person name="Crow J.A."/>
            <person name="Grimwood J."/>
            <person name="Kramer R."/>
            <person name="Lindquist E."/>
            <person name="Lucas S."/>
            <person name="Salamov A."/>
            <person name="McFadden G.I."/>
            <person name="Lane C.E."/>
            <person name="Keeling P.J."/>
            <person name="Gray M.W."/>
            <person name="Grigoriev I.V."/>
            <person name="Archibald J.M."/>
        </authorList>
    </citation>
    <scope>NUCLEOTIDE SEQUENCE</scope>
    <source>
        <strain evidence="13">CCMP2712</strain>
    </source>
</reference>
<feature type="region of interest" description="Disordered" evidence="9">
    <location>
        <begin position="1057"/>
        <end position="1115"/>
    </location>
</feature>
<feature type="transmembrane region" description="Helical" evidence="10">
    <location>
        <begin position="675"/>
        <end position="699"/>
    </location>
</feature>
<dbReference type="eggNOG" id="KOG3676">
    <property type="taxonomic scope" value="Eukaryota"/>
</dbReference>
<evidence type="ECO:0000256" key="10">
    <source>
        <dbReference type="SAM" id="Phobius"/>
    </source>
</evidence>
<dbReference type="SMART" id="SM00248">
    <property type="entry name" value="ANK"/>
    <property type="match status" value="4"/>
</dbReference>
<dbReference type="GeneID" id="17295361"/>
<dbReference type="OrthoDB" id="533508at2759"/>
<keyword evidence="3" id="KW-1003">Cell membrane</keyword>
<feature type="transmembrane region" description="Helical" evidence="10">
    <location>
        <begin position="537"/>
        <end position="563"/>
    </location>
</feature>
<dbReference type="SUPFAM" id="SSF48403">
    <property type="entry name" value="Ankyrin repeat"/>
    <property type="match status" value="1"/>
</dbReference>
<keyword evidence="10" id="KW-0812">Transmembrane</keyword>
<evidence type="ECO:0000256" key="5">
    <source>
        <dbReference type="ARBA" id="ARBA00022737"/>
    </source>
</evidence>
<gene>
    <name evidence="11" type="ORF">GUITHDRAFT_144023</name>
</gene>
<feature type="compositionally biased region" description="Basic and acidic residues" evidence="9">
    <location>
        <begin position="1058"/>
        <end position="1073"/>
    </location>
</feature>
<dbReference type="STRING" id="905079.L1IQQ7"/>
<dbReference type="Pfam" id="PF12796">
    <property type="entry name" value="Ank_2"/>
    <property type="match status" value="1"/>
</dbReference>
<accession>L1IQQ7</accession>
<keyword evidence="2" id="KW-0813">Transport</keyword>
<feature type="region of interest" description="Disordered" evidence="9">
    <location>
        <begin position="779"/>
        <end position="805"/>
    </location>
</feature>
<feature type="compositionally biased region" description="Basic and acidic residues" evidence="9">
    <location>
        <begin position="12"/>
        <end position="43"/>
    </location>
</feature>
<dbReference type="PANTHER" id="PTHR10582:SF2">
    <property type="entry name" value="INACTIVE"/>
    <property type="match status" value="1"/>
</dbReference>
<dbReference type="InterPro" id="IPR036770">
    <property type="entry name" value="Ankyrin_rpt-contain_sf"/>
</dbReference>
<evidence type="ECO:0000256" key="6">
    <source>
        <dbReference type="ARBA" id="ARBA00022837"/>
    </source>
</evidence>
<dbReference type="GO" id="GO:0005886">
    <property type="term" value="C:plasma membrane"/>
    <property type="evidence" value="ECO:0007669"/>
    <property type="project" value="UniProtKB-SubCell"/>
</dbReference>
<dbReference type="GO" id="GO:0005216">
    <property type="term" value="F:monoatomic ion channel activity"/>
    <property type="evidence" value="ECO:0007669"/>
    <property type="project" value="InterPro"/>
</dbReference>
<keyword evidence="4" id="KW-0109">Calcium transport</keyword>
<keyword evidence="5" id="KW-0677">Repeat</keyword>
<dbReference type="AlphaFoldDB" id="L1IQQ7"/>
<keyword evidence="10" id="KW-1133">Transmembrane helix</keyword>
<keyword evidence="8" id="KW-0407">Ion channel</keyword>
<proteinExistence type="predicted"/>
<evidence type="ECO:0000256" key="8">
    <source>
        <dbReference type="ARBA" id="ARBA00023303"/>
    </source>
</evidence>
<evidence type="ECO:0000256" key="9">
    <source>
        <dbReference type="SAM" id="MobiDB-lite"/>
    </source>
</evidence>
<dbReference type="InterPro" id="IPR002110">
    <property type="entry name" value="Ankyrin_rpt"/>
</dbReference>
<dbReference type="GO" id="GO:0098703">
    <property type="term" value="P:calcium ion import across plasma membrane"/>
    <property type="evidence" value="ECO:0007669"/>
    <property type="project" value="TreeGrafter"/>
</dbReference>
<sequence length="1155" mass="130366">MAAEGQAGQEEEQGRQQDKEGDEVRDKEGDKVRDKVGDEVRDKEEDEVPPRMLWESIINTIMEQKVSRVNGKDWAEKDPCCHVDDSASGEEDLDNNIISFCNKDQRLDHLIIYCCVYFLNAYEENDSAVRQQLLKKGRFILKTLVSKNRELPYEAFRSDLKVIESITNQKPKVYNDFEGASLIHIVVFYNDLETLKVFLEAHRQANAGEGKKKFFHYWGTTPLMIAVAKGNLKICSMLAERIYESQGVFETDQYDNNPFHMAALHGRMEIFEWLCLFIRHHSRKEKTSAEHDSCQYHDANKDMEMLEQYMLKKNKFGFTPLTLAVRVGNLEMFQYIRQRCFQYDSWKYSNKQHVYLSLSQIDTFRIHSDESNHMLAELHKGHWRSAIEIYVNHELQSLCADELMQELIEDKWKSHICWFFVMFSLVPAFLFYMLLIANVFVRCIELDFWNGKTYSSSSPPPFTKGFSAGSSRMEKVSVALEVFTLFCNLLFLYASFKCCRWKQHDWDPSSFNSVLGWGKKSHHHYTKRLIQFILKNLNSILGFIIGLCVKSAFACRLAGSMMFELNLNAISLVLYSYYLFVLCLPFKQLGILSILLFKVLMQSVFLWAVVYIIVLLAFSSAMHTTYKDAKIAQPIPDTNFTFQNNFGINVASLLWVSFGEVDNRGFIYASENSQIAMILNIVWAVFSCILVLNFLIAIVSRFFDLKQQDAVLTWSIFFAYTVIRYERIYNKFAKKHLPFFPEKRTGQKYPQTSKKKMASFRSAGAGSLGKGRGKSLVGGGGGGGGGGGARAGDGGGDGTGAGTGTGLTEMNQKIFEADICRSEDFFWEFVSDWHTGLSILFESMVRVSSSDLLPFSASAKHHYLDKMEDTINKIFESCDTRTRDGLEKLAKTLLVKCSQPGEPNRHSHQTPLDLEACEMSVGEHMISYEALKAAAVKLEEKQVYPQSPDPEVGDGGPVEAEGGRLDYQLFTDVLICFAHFLEVTTACILRSANNVAKTDGVKQVSKPHVELGITLFEEMFKSEQERTLTLVESMLVGQGKVKRPEASLCVTSGIRAEGAGRSHRKEEGLREDGGPAMIDAPSSVGHAPAPSLQGSTESSSAGQPDKRQGAAAGQLSIDARTIVGSAIAKTGRMLKLQPIDKKHEKYRAPDVKKPI</sequence>
<name>L1IQQ7_GUITC</name>
<evidence type="ECO:0000256" key="4">
    <source>
        <dbReference type="ARBA" id="ARBA00022568"/>
    </source>
</evidence>
<keyword evidence="7" id="KW-0406">Ion transport</keyword>
<keyword evidence="10" id="KW-0472">Membrane</keyword>
<keyword evidence="6" id="KW-0106">Calcium</keyword>
<feature type="transmembrane region" description="Helical" evidence="10">
    <location>
        <begin position="604"/>
        <end position="626"/>
    </location>
</feature>
<evidence type="ECO:0000256" key="2">
    <source>
        <dbReference type="ARBA" id="ARBA00022448"/>
    </source>
</evidence>
<dbReference type="PROSITE" id="PS50007">
    <property type="entry name" value="PIPLC_X_DOMAIN"/>
    <property type="match status" value="1"/>
</dbReference>
<feature type="transmembrane region" description="Helical" evidence="10">
    <location>
        <begin position="416"/>
        <end position="441"/>
    </location>
</feature>
<organism evidence="11">
    <name type="scientific">Guillardia theta (strain CCMP2712)</name>
    <name type="common">Cryptophyte</name>
    <dbReference type="NCBI Taxonomy" id="905079"/>
    <lineage>
        <taxon>Eukaryota</taxon>
        <taxon>Cryptophyceae</taxon>
        <taxon>Pyrenomonadales</taxon>
        <taxon>Geminigeraceae</taxon>
        <taxon>Guillardia</taxon>
    </lineage>
</organism>
<dbReference type="InterPro" id="IPR024862">
    <property type="entry name" value="TRPV"/>
</dbReference>
<evidence type="ECO:0000313" key="12">
    <source>
        <dbReference type="EnsemblProtists" id="EKX38621"/>
    </source>
</evidence>
<comment type="subcellular location">
    <subcellularLocation>
        <location evidence="1">Cell membrane</location>
        <topology evidence="1">Multi-pass membrane protein</topology>
    </subcellularLocation>
</comment>
<dbReference type="EnsemblProtists" id="EKX38621">
    <property type="protein sequence ID" value="EKX38621"/>
    <property type="gene ID" value="GUITHDRAFT_144023"/>
</dbReference>
<dbReference type="Gene3D" id="1.25.40.20">
    <property type="entry name" value="Ankyrin repeat-containing domain"/>
    <property type="match status" value="1"/>
</dbReference>
<feature type="compositionally biased region" description="Polar residues" evidence="9">
    <location>
        <begin position="1092"/>
        <end position="1102"/>
    </location>
</feature>
<reference evidence="11 13" key="1">
    <citation type="journal article" date="2012" name="Nature">
        <title>Algal genomes reveal evolutionary mosaicism and the fate of nucleomorphs.</title>
        <authorList>
            <consortium name="DOE Joint Genome Institute"/>
            <person name="Curtis B.A."/>
            <person name="Tanifuji G."/>
            <person name="Burki F."/>
            <person name="Gruber A."/>
            <person name="Irimia M."/>
            <person name="Maruyama S."/>
            <person name="Arias M.C."/>
            <person name="Ball S.G."/>
            <person name="Gile G.H."/>
            <person name="Hirakawa Y."/>
            <person name="Hopkins J.F."/>
            <person name="Kuo A."/>
            <person name="Rensing S.A."/>
            <person name="Schmutz J."/>
            <person name="Symeonidi A."/>
            <person name="Elias M."/>
            <person name="Eveleigh R.J."/>
            <person name="Herman E.K."/>
            <person name="Klute M.J."/>
            <person name="Nakayama T."/>
            <person name="Obornik M."/>
            <person name="Reyes-Prieto A."/>
            <person name="Armbrust E.V."/>
            <person name="Aves S.J."/>
            <person name="Beiko R.G."/>
            <person name="Coutinho P."/>
            <person name="Dacks J.B."/>
            <person name="Durnford D.G."/>
            <person name="Fast N.M."/>
            <person name="Green B.R."/>
            <person name="Grisdale C.J."/>
            <person name="Hempel F."/>
            <person name="Henrissat B."/>
            <person name="Hoppner M.P."/>
            <person name="Ishida K."/>
            <person name="Kim E."/>
            <person name="Koreny L."/>
            <person name="Kroth P.G."/>
            <person name="Liu Y."/>
            <person name="Malik S.B."/>
            <person name="Maier U.G."/>
            <person name="McRose D."/>
            <person name="Mock T."/>
            <person name="Neilson J.A."/>
            <person name="Onodera N.T."/>
            <person name="Poole A.M."/>
            <person name="Pritham E.J."/>
            <person name="Richards T.A."/>
            <person name="Rocap G."/>
            <person name="Roy S.W."/>
            <person name="Sarai C."/>
            <person name="Schaack S."/>
            <person name="Shirato S."/>
            <person name="Slamovits C.H."/>
            <person name="Spencer D.F."/>
            <person name="Suzuki S."/>
            <person name="Worden A.Z."/>
            <person name="Zauner S."/>
            <person name="Barry K."/>
            <person name="Bell C."/>
            <person name="Bharti A.K."/>
            <person name="Crow J.A."/>
            <person name="Grimwood J."/>
            <person name="Kramer R."/>
            <person name="Lindquist E."/>
            <person name="Lucas S."/>
            <person name="Salamov A."/>
            <person name="McFadden G.I."/>
            <person name="Lane C.E."/>
            <person name="Keeling P.J."/>
            <person name="Gray M.W."/>
            <person name="Grigoriev I.V."/>
            <person name="Archibald J.M."/>
        </authorList>
    </citation>
    <scope>NUCLEOTIDE SEQUENCE</scope>
    <source>
        <strain evidence="11 13">CCMP2712</strain>
    </source>
</reference>
<keyword evidence="13" id="KW-1185">Reference proteome</keyword>
<feature type="region of interest" description="Disordered" evidence="9">
    <location>
        <begin position="1"/>
        <end position="48"/>
    </location>
</feature>